<reference evidence="2" key="1">
    <citation type="journal article" date="2019" name="Int. J. Syst. Evol. Microbiol.">
        <title>The Global Catalogue of Microorganisms (GCM) 10K type strain sequencing project: providing services to taxonomists for standard genome sequencing and annotation.</title>
        <authorList>
            <consortium name="The Broad Institute Genomics Platform"/>
            <consortium name="The Broad Institute Genome Sequencing Center for Infectious Disease"/>
            <person name="Wu L."/>
            <person name="Ma J."/>
        </authorList>
    </citation>
    <scope>NUCLEOTIDE SEQUENCE [LARGE SCALE GENOMIC DNA]</scope>
    <source>
        <strain evidence="2">JCM 17225</strain>
    </source>
</reference>
<keyword evidence="2" id="KW-1185">Reference proteome</keyword>
<gene>
    <name evidence="1" type="ORF">GCM10022409_17090</name>
</gene>
<dbReference type="EMBL" id="BAABDK010000014">
    <property type="protein sequence ID" value="GAA4033363.1"/>
    <property type="molecule type" value="Genomic_DNA"/>
</dbReference>
<name>A0ABP7TZ58_9BACT</name>
<evidence type="ECO:0000313" key="1">
    <source>
        <dbReference type="EMBL" id="GAA4033363.1"/>
    </source>
</evidence>
<evidence type="ECO:0000313" key="2">
    <source>
        <dbReference type="Proteomes" id="UP001501469"/>
    </source>
</evidence>
<protein>
    <submittedName>
        <fullName evidence="1">Uncharacterized protein</fullName>
    </submittedName>
</protein>
<organism evidence="1 2">
    <name type="scientific">Hymenobacter glaciei</name>
    <dbReference type="NCBI Taxonomy" id="877209"/>
    <lineage>
        <taxon>Bacteria</taxon>
        <taxon>Pseudomonadati</taxon>
        <taxon>Bacteroidota</taxon>
        <taxon>Cytophagia</taxon>
        <taxon>Cytophagales</taxon>
        <taxon>Hymenobacteraceae</taxon>
        <taxon>Hymenobacter</taxon>
    </lineage>
</organism>
<dbReference type="Proteomes" id="UP001501469">
    <property type="component" value="Unassembled WGS sequence"/>
</dbReference>
<comment type="caution">
    <text evidence="1">The sequence shown here is derived from an EMBL/GenBank/DDBJ whole genome shotgun (WGS) entry which is preliminary data.</text>
</comment>
<accession>A0ABP7TZ58</accession>
<proteinExistence type="predicted"/>
<sequence>MKPSAKRALPLPAWLERKLYWQVAGLFRPAACNRIKGCGRAAWGYFLALRGPGAVRWAGVRVSSVGT</sequence>